<feature type="domain" description="LicD/FKTN/FKRP nucleotidyltransferase" evidence="2">
    <location>
        <begin position="40"/>
        <end position="272"/>
    </location>
</feature>
<dbReference type="RefSeq" id="WP_032122695.1">
    <property type="nucleotide sequence ID" value="NZ_JAHLQL010000004.1"/>
</dbReference>
<gene>
    <name evidence="3" type="ORF">KQI89_11735</name>
</gene>
<protein>
    <submittedName>
        <fullName evidence="3">LicD family protein</fullName>
    </submittedName>
</protein>
<keyword evidence="4" id="KW-1185">Reference proteome</keyword>
<keyword evidence="1" id="KW-0812">Transmembrane</keyword>
<keyword evidence="1" id="KW-1133">Transmembrane helix</keyword>
<evidence type="ECO:0000259" key="2">
    <source>
        <dbReference type="Pfam" id="PF04991"/>
    </source>
</evidence>
<keyword evidence="1" id="KW-0472">Membrane</keyword>
<dbReference type="InterPro" id="IPR052942">
    <property type="entry name" value="LPS_cholinephosphotransferase"/>
</dbReference>
<dbReference type="InterPro" id="IPR007074">
    <property type="entry name" value="LicD/FKTN/FKRP_NTP_transf"/>
</dbReference>
<dbReference type="PANTHER" id="PTHR43404">
    <property type="entry name" value="LIPOPOLYSACCHARIDE CHOLINEPHOSPHOTRANSFERASE LICD"/>
    <property type="match status" value="1"/>
</dbReference>
<reference evidence="3 4" key="1">
    <citation type="submission" date="2021-06" db="EMBL/GenBank/DDBJ databases">
        <authorList>
            <person name="Sun Q."/>
            <person name="Li D."/>
        </authorList>
    </citation>
    <scope>NUCLEOTIDE SEQUENCE [LARGE SCALE GENOMIC DNA]</scope>
    <source>
        <strain evidence="3 4">MSJ-4</strain>
    </source>
</reference>
<name>A0ABS6F1P0_9CLOT</name>
<evidence type="ECO:0000313" key="4">
    <source>
        <dbReference type="Proteomes" id="UP000736583"/>
    </source>
</evidence>
<sequence length="308" mass="36772">MKENYSELFPDHRLDNLDLEELRQCQLIILRILKVVDHICTKHSLTYWLEGGTLLGAVRHGGFIPWDDDLDISMPREDYEKFLAIAKDELPEDLFAQNLQSTEFAGNTWTQIKDRKSMIILSEDAKYHQGLYMDIFPMDVYSDNFFKRNLYEKIHKFFYIRVQAINAPLKKPFFKGSNFIKNVIRLIFKIVFFIFAIFDYNKIYNMNLKSREKRIESMKKNPKTNYGYATDVLNWENIFRFEDIFPVKRIKFEDGEFCVPNDYHAVLTSLFGSDYMDMPPEHKRVQHNIRIKSVLTKEEEEKLNEGFY</sequence>
<evidence type="ECO:0000256" key="1">
    <source>
        <dbReference type="SAM" id="Phobius"/>
    </source>
</evidence>
<organism evidence="3 4">
    <name type="scientific">Clostridium simiarum</name>
    <dbReference type="NCBI Taxonomy" id="2841506"/>
    <lineage>
        <taxon>Bacteria</taxon>
        <taxon>Bacillati</taxon>
        <taxon>Bacillota</taxon>
        <taxon>Clostridia</taxon>
        <taxon>Eubacteriales</taxon>
        <taxon>Clostridiaceae</taxon>
        <taxon>Clostridium</taxon>
    </lineage>
</organism>
<dbReference type="PANTHER" id="PTHR43404:SF2">
    <property type="entry name" value="LIPOPOLYSACCHARIDE CHOLINEPHOSPHOTRANSFERASE LICD"/>
    <property type="match status" value="1"/>
</dbReference>
<dbReference type="EMBL" id="JAHLQL010000004">
    <property type="protein sequence ID" value="MBU5592427.1"/>
    <property type="molecule type" value="Genomic_DNA"/>
</dbReference>
<proteinExistence type="predicted"/>
<evidence type="ECO:0000313" key="3">
    <source>
        <dbReference type="EMBL" id="MBU5592427.1"/>
    </source>
</evidence>
<comment type="caution">
    <text evidence="3">The sequence shown here is derived from an EMBL/GenBank/DDBJ whole genome shotgun (WGS) entry which is preliminary data.</text>
</comment>
<dbReference type="Proteomes" id="UP000736583">
    <property type="component" value="Unassembled WGS sequence"/>
</dbReference>
<accession>A0ABS6F1P0</accession>
<feature type="transmembrane region" description="Helical" evidence="1">
    <location>
        <begin position="183"/>
        <end position="201"/>
    </location>
</feature>
<dbReference type="Pfam" id="PF04991">
    <property type="entry name" value="LicD"/>
    <property type="match status" value="1"/>
</dbReference>